<evidence type="ECO:0000313" key="1">
    <source>
        <dbReference type="EnsemblPlants" id="AVESA.00010b.r2.4DG0778670.1.CDS.1"/>
    </source>
</evidence>
<sequence>MAMPTVDAAMKTLAAAGLEDIEDEFSITGYYRPYAGVTAAQSLRWVRYDTAVSAVRGLLGATYDDLKRRVEKLSRSFTGTFFAFDGNSGSRSSAPFALYGRFPDQDLYVCADRPPLPPALLAVKRAMNLVAASDASQDACDGYYRAVGELMRLLVGDAGPAPLPGSVLFDQAVFESTFSLEWVPY</sequence>
<name>A0ACD5X9W8_AVESA</name>
<reference evidence="1" key="1">
    <citation type="submission" date="2021-05" db="EMBL/GenBank/DDBJ databases">
        <authorList>
            <person name="Scholz U."/>
            <person name="Mascher M."/>
            <person name="Fiebig A."/>
        </authorList>
    </citation>
    <scope>NUCLEOTIDE SEQUENCE [LARGE SCALE GENOMIC DNA]</scope>
</reference>
<dbReference type="EnsemblPlants" id="AVESA.00010b.r2.4DG0778670.1">
    <property type="protein sequence ID" value="AVESA.00010b.r2.4DG0778670.1.CDS.1"/>
    <property type="gene ID" value="AVESA.00010b.r2.4DG0778670"/>
</dbReference>
<dbReference type="Proteomes" id="UP001732700">
    <property type="component" value="Chromosome 4D"/>
</dbReference>
<proteinExistence type="predicted"/>
<reference evidence="1" key="2">
    <citation type="submission" date="2025-09" db="UniProtKB">
        <authorList>
            <consortium name="EnsemblPlants"/>
        </authorList>
    </citation>
    <scope>IDENTIFICATION</scope>
</reference>
<protein>
    <submittedName>
        <fullName evidence="1">Uncharacterized protein</fullName>
    </submittedName>
</protein>
<organism evidence="1 2">
    <name type="scientific">Avena sativa</name>
    <name type="common">Oat</name>
    <dbReference type="NCBI Taxonomy" id="4498"/>
    <lineage>
        <taxon>Eukaryota</taxon>
        <taxon>Viridiplantae</taxon>
        <taxon>Streptophyta</taxon>
        <taxon>Embryophyta</taxon>
        <taxon>Tracheophyta</taxon>
        <taxon>Spermatophyta</taxon>
        <taxon>Magnoliopsida</taxon>
        <taxon>Liliopsida</taxon>
        <taxon>Poales</taxon>
        <taxon>Poaceae</taxon>
        <taxon>BOP clade</taxon>
        <taxon>Pooideae</taxon>
        <taxon>Poodae</taxon>
        <taxon>Poeae</taxon>
        <taxon>Poeae Chloroplast Group 1 (Aveneae type)</taxon>
        <taxon>Aveninae</taxon>
        <taxon>Avena</taxon>
    </lineage>
</organism>
<accession>A0ACD5X9W8</accession>
<keyword evidence="2" id="KW-1185">Reference proteome</keyword>
<evidence type="ECO:0000313" key="2">
    <source>
        <dbReference type="Proteomes" id="UP001732700"/>
    </source>
</evidence>